<organism evidence="2 3">
    <name type="scientific">Aureobasidium melanogenum</name>
    <name type="common">Aureobasidium pullulans var. melanogenum</name>
    <dbReference type="NCBI Taxonomy" id="46634"/>
    <lineage>
        <taxon>Eukaryota</taxon>
        <taxon>Fungi</taxon>
        <taxon>Dikarya</taxon>
        <taxon>Ascomycota</taxon>
        <taxon>Pezizomycotina</taxon>
        <taxon>Dothideomycetes</taxon>
        <taxon>Dothideomycetidae</taxon>
        <taxon>Dothideales</taxon>
        <taxon>Saccotheciaceae</taxon>
        <taxon>Aureobasidium</taxon>
    </lineage>
</organism>
<dbReference type="Proteomes" id="UP000729357">
    <property type="component" value="Unassembled WGS sequence"/>
</dbReference>
<accession>A0A9P8G5C8</accession>
<feature type="region of interest" description="Disordered" evidence="1">
    <location>
        <begin position="1"/>
        <end position="60"/>
    </location>
</feature>
<name>A0A9P8G5C8_AURME</name>
<feature type="non-terminal residue" evidence="2">
    <location>
        <position position="1"/>
    </location>
</feature>
<evidence type="ECO:0000313" key="2">
    <source>
        <dbReference type="EMBL" id="KAG9991269.1"/>
    </source>
</evidence>
<evidence type="ECO:0000256" key="1">
    <source>
        <dbReference type="SAM" id="MobiDB-lite"/>
    </source>
</evidence>
<gene>
    <name evidence="2" type="ORF">KCU98_g479</name>
</gene>
<dbReference type="Gene3D" id="3.80.10.10">
    <property type="entry name" value="Ribonuclease Inhibitor"/>
    <property type="match status" value="1"/>
</dbReference>
<reference evidence="2" key="1">
    <citation type="journal article" date="2021" name="J Fungi (Basel)">
        <title>Virulence traits and population genomics of the black yeast Aureobasidium melanogenum.</title>
        <authorList>
            <person name="Cernosa A."/>
            <person name="Sun X."/>
            <person name="Gostincar C."/>
            <person name="Fang C."/>
            <person name="Gunde-Cimerman N."/>
            <person name="Song Z."/>
        </authorList>
    </citation>
    <scope>NUCLEOTIDE SEQUENCE</scope>
    <source>
        <strain evidence="2">EXF-9298</strain>
    </source>
</reference>
<dbReference type="SUPFAM" id="SSF52047">
    <property type="entry name" value="RNI-like"/>
    <property type="match status" value="1"/>
</dbReference>
<dbReference type="EMBL" id="JAHFXS010000004">
    <property type="protein sequence ID" value="KAG9991269.1"/>
    <property type="molecule type" value="Genomic_DNA"/>
</dbReference>
<evidence type="ECO:0000313" key="3">
    <source>
        <dbReference type="Proteomes" id="UP000729357"/>
    </source>
</evidence>
<comment type="caution">
    <text evidence="2">The sequence shown here is derived from an EMBL/GenBank/DDBJ whole genome shotgun (WGS) entry which is preliminary data.</text>
</comment>
<dbReference type="AlphaFoldDB" id="A0A9P8G5C8"/>
<feature type="compositionally biased region" description="Polar residues" evidence="1">
    <location>
        <begin position="13"/>
        <end position="34"/>
    </location>
</feature>
<reference evidence="2" key="2">
    <citation type="submission" date="2021-08" db="EMBL/GenBank/DDBJ databases">
        <authorList>
            <person name="Gostincar C."/>
            <person name="Sun X."/>
            <person name="Song Z."/>
            <person name="Gunde-Cimerman N."/>
        </authorList>
    </citation>
    <scope>NUCLEOTIDE SEQUENCE</scope>
    <source>
        <strain evidence="2">EXF-9298</strain>
    </source>
</reference>
<dbReference type="InterPro" id="IPR032675">
    <property type="entry name" value="LRR_dom_sf"/>
</dbReference>
<protein>
    <recommendedName>
        <fullName evidence="4">F-box domain-containing protein</fullName>
    </recommendedName>
</protein>
<sequence>MGPPPQDAPESAKSAQSFSTIAARAASNQPSSSKSTDHPRNWTVLRKRGTKRPQAPDTSVKHRGVLCDDYLVEMILSHLRDNPNVLSKLSRVSPLFHEVATQFLWSSATIRNLVKCTADPEKLSRYASFVTTIHISSSHDLWPEDTVPSPIFTRLKELSVCGNAFRGSSLQAVTPMFTPSLRQLQLWTTTHDQQQELGDHLDRYLLSHISTTCQSLTTLSLESHLRVSSADFSTFIAAMGQLKALRLGRELNSVLSDAVMVEVFSLPHLEDLSSDLQLDQAFVTAFRNDKEAKDILPRVKTLEVTFSQGGGLAPALLLAVIPTVEQLWMTLAQATEGQAVSLHPATFEMLGLMRRLVALQVQFQPGMQITYNELAALSSLPSLKSVHISRLYRHGDPRMDDLLVSGDELAAALLGFSSLESLSLSIMPARIKATYEEAQIIDHRLAQVYPGYQRRITLVIDEVASFGWPSFKEPKSVSDEPSPSNLIWQASSKNFSPDPIEWTPRNLNLYTDNNGRRIPLQTVVTDGAYNHLTDHVT</sequence>
<proteinExistence type="predicted"/>
<evidence type="ECO:0008006" key="4">
    <source>
        <dbReference type="Google" id="ProtNLM"/>
    </source>
</evidence>
<keyword evidence="3" id="KW-1185">Reference proteome</keyword>